<gene>
    <name evidence="1" type="ORF">COW36_04980</name>
</gene>
<evidence type="ECO:0000313" key="2">
    <source>
        <dbReference type="Proteomes" id="UP000231019"/>
    </source>
</evidence>
<reference evidence="1 2" key="1">
    <citation type="submission" date="2017-09" db="EMBL/GenBank/DDBJ databases">
        <title>Depth-based differentiation of microbial function through sediment-hosted aquifers and enrichment of novel symbionts in the deep terrestrial subsurface.</title>
        <authorList>
            <person name="Probst A.J."/>
            <person name="Ladd B."/>
            <person name="Jarett J.K."/>
            <person name="Geller-Mcgrath D.E."/>
            <person name="Sieber C.M."/>
            <person name="Emerson J.B."/>
            <person name="Anantharaman K."/>
            <person name="Thomas B.C."/>
            <person name="Malmstrom R."/>
            <person name="Stieglmeier M."/>
            <person name="Klingl A."/>
            <person name="Woyke T."/>
            <person name="Ryan C.M."/>
            <person name="Banfield J.F."/>
        </authorList>
    </citation>
    <scope>NUCLEOTIDE SEQUENCE [LARGE SCALE GENOMIC DNA]</scope>
    <source>
        <strain evidence="1">CG17_big_fil_post_rev_8_21_14_2_50_48_46</strain>
    </source>
</reference>
<name>A0A2M7G969_9BACT</name>
<proteinExistence type="predicted"/>
<sequence>MGAPCLVWTELFSFKAEPIRGWDWFFSPLSLRDWLKDWLLPAAIESLLQSGHSTRDLHKLFALAENSDWAATVQQVALALNELMAVPPLYLKEGLSGFAHDYERIFATTPLPQRLRLHFHLRNAGEMILQEGLLPASQSIEPAFLLALCDRAESDQEALLSLRLLLAQD</sequence>
<comment type="caution">
    <text evidence="1">The sequence shown here is derived from an EMBL/GenBank/DDBJ whole genome shotgun (WGS) entry which is preliminary data.</text>
</comment>
<organism evidence="1 2">
    <name type="scientific">bacterium (Candidatus Blackallbacteria) CG17_big_fil_post_rev_8_21_14_2_50_48_46</name>
    <dbReference type="NCBI Taxonomy" id="2014261"/>
    <lineage>
        <taxon>Bacteria</taxon>
        <taxon>Candidatus Blackallbacteria</taxon>
    </lineage>
</organism>
<protein>
    <submittedName>
        <fullName evidence="1">Uncharacterized protein</fullName>
    </submittedName>
</protein>
<evidence type="ECO:0000313" key="1">
    <source>
        <dbReference type="EMBL" id="PIW18650.1"/>
    </source>
</evidence>
<accession>A0A2M7G969</accession>
<dbReference type="AlphaFoldDB" id="A0A2M7G969"/>
<dbReference type="Proteomes" id="UP000231019">
    <property type="component" value="Unassembled WGS sequence"/>
</dbReference>
<dbReference type="EMBL" id="PFFQ01000012">
    <property type="protein sequence ID" value="PIW18650.1"/>
    <property type="molecule type" value="Genomic_DNA"/>
</dbReference>